<feature type="compositionally biased region" description="Gly residues" evidence="1">
    <location>
        <begin position="154"/>
        <end position="170"/>
    </location>
</feature>
<feature type="region of interest" description="Disordered" evidence="1">
    <location>
        <begin position="1"/>
        <end position="76"/>
    </location>
</feature>
<feature type="region of interest" description="Disordered" evidence="1">
    <location>
        <begin position="107"/>
        <end position="171"/>
    </location>
</feature>
<reference evidence="2" key="3">
    <citation type="submission" date="2006-01" db="EMBL/GenBank/DDBJ databases">
        <authorList>
            <person name="Buell R."/>
        </authorList>
    </citation>
    <scope>NUCLEOTIDE SEQUENCE</scope>
</reference>
<feature type="compositionally biased region" description="Basic and acidic residues" evidence="1">
    <location>
        <begin position="7"/>
        <end position="17"/>
    </location>
</feature>
<reference evidence="2" key="1">
    <citation type="journal article" date="2005" name="BMC Biol.">
        <title>The sequence of rice chromosomes 11 and 12, rich in disease resistance genes and recent gene duplications.</title>
        <authorList>
            <consortium name="The rice chromosomes 11 and 12 sequencing consortia"/>
        </authorList>
    </citation>
    <scope>NUCLEOTIDE SEQUENCE [LARGE SCALE GENOMIC DNA]</scope>
</reference>
<name>Q2QTF0_ORYSJ</name>
<evidence type="ECO:0000256" key="1">
    <source>
        <dbReference type="SAM" id="MobiDB-lite"/>
    </source>
</evidence>
<feature type="compositionally biased region" description="Basic and acidic residues" evidence="1">
    <location>
        <begin position="134"/>
        <end position="153"/>
    </location>
</feature>
<dbReference type="EMBL" id="DP000011">
    <property type="protein sequence ID" value="ABA97788.1"/>
    <property type="molecule type" value="Genomic_DNA"/>
</dbReference>
<evidence type="ECO:0000313" key="2">
    <source>
        <dbReference type="EMBL" id="ABA97788.1"/>
    </source>
</evidence>
<dbReference type="AlphaFoldDB" id="Q2QTF0"/>
<protein>
    <submittedName>
        <fullName evidence="2">Retrotransposon protein, putative, Ty3-gypsy subclass</fullName>
    </submittedName>
</protein>
<proteinExistence type="predicted"/>
<sequence>MATLTVARRERLSGDGPRRRRGGRGGSRPREPDGGDGAENKSYWLSSGAGVDRVHQRWAPHVSQKGRGGAPWTKTTGWSTGYQHERHGKGAGWLADQLEAAARGQMATAGDDTSTERRHGKRGRRGINGEEEEGGRFTERRGDGGSRPAELRAEGGGGASVTNCDGGGTAEGQWGAVEMMVVEALRGNGYGGGGVLPESSKRW</sequence>
<organism evidence="2">
    <name type="scientific">Oryza sativa subsp. japonica</name>
    <name type="common">Rice</name>
    <dbReference type="NCBI Taxonomy" id="39947"/>
    <lineage>
        <taxon>Eukaryota</taxon>
        <taxon>Viridiplantae</taxon>
        <taxon>Streptophyta</taxon>
        <taxon>Embryophyta</taxon>
        <taxon>Tracheophyta</taxon>
        <taxon>Spermatophyta</taxon>
        <taxon>Magnoliopsida</taxon>
        <taxon>Liliopsida</taxon>
        <taxon>Poales</taxon>
        <taxon>Poaceae</taxon>
        <taxon>BOP clade</taxon>
        <taxon>Oryzoideae</taxon>
        <taxon>Oryzeae</taxon>
        <taxon>Oryzinae</taxon>
        <taxon>Oryza</taxon>
        <taxon>Oryza sativa</taxon>
    </lineage>
</organism>
<gene>
    <name evidence="2" type="ordered locus">LOC_Os12g19870</name>
</gene>
<accession>Q2QTF0</accession>
<reference evidence="2" key="2">
    <citation type="submission" date="2005-04" db="EMBL/GenBank/DDBJ databases">
        <authorList>
            <person name="Buell C.R."/>
            <person name="Wing R.A."/>
            <person name="McCombie W.A."/>
            <person name="Ouyang S."/>
        </authorList>
    </citation>
    <scope>NUCLEOTIDE SEQUENCE</scope>
</reference>